<keyword evidence="2" id="KW-0812">Transmembrane</keyword>
<dbReference type="SUPFAM" id="SSF74653">
    <property type="entry name" value="TolA/TonB C-terminal domain"/>
    <property type="match status" value="1"/>
</dbReference>
<feature type="compositionally biased region" description="Basic and acidic residues" evidence="5">
    <location>
        <begin position="130"/>
        <end position="139"/>
    </location>
</feature>
<evidence type="ECO:0000256" key="1">
    <source>
        <dbReference type="ARBA" id="ARBA00004167"/>
    </source>
</evidence>
<keyword evidence="4" id="KW-0472">Membrane</keyword>
<evidence type="ECO:0000256" key="2">
    <source>
        <dbReference type="ARBA" id="ARBA00022692"/>
    </source>
</evidence>
<evidence type="ECO:0000313" key="8">
    <source>
        <dbReference type="Proteomes" id="UP000740926"/>
    </source>
</evidence>
<feature type="region of interest" description="Disordered" evidence="5">
    <location>
        <begin position="81"/>
        <end position="139"/>
    </location>
</feature>
<evidence type="ECO:0000259" key="6">
    <source>
        <dbReference type="PROSITE" id="PS52015"/>
    </source>
</evidence>
<dbReference type="NCBIfam" id="TIGR01352">
    <property type="entry name" value="tonB_Cterm"/>
    <property type="match status" value="1"/>
</dbReference>
<keyword evidence="8" id="KW-1185">Reference proteome</keyword>
<gene>
    <name evidence="7" type="ORF">G6F50_015438</name>
</gene>
<dbReference type="AlphaFoldDB" id="A0A9P6XXV4"/>
<feature type="domain" description="TonB C-terminal" evidence="6">
    <location>
        <begin position="1"/>
        <end position="78"/>
    </location>
</feature>
<reference evidence="7 8" key="1">
    <citation type="journal article" date="2020" name="Microb. Genom.">
        <title>Genetic diversity of clinical and environmental Mucorales isolates obtained from an investigation of mucormycosis cases among solid organ transplant recipients.</title>
        <authorList>
            <person name="Nguyen M.H."/>
            <person name="Kaul D."/>
            <person name="Muto C."/>
            <person name="Cheng S.J."/>
            <person name="Richter R.A."/>
            <person name="Bruno V.M."/>
            <person name="Liu G."/>
            <person name="Beyhan S."/>
            <person name="Sundermann A.J."/>
            <person name="Mounaud S."/>
            <person name="Pasculle A.W."/>
            <person name="Nierman W.C."/>
            <person name="Driscoll E."/>
            <person name="Cumbie R."/>
            <person name="Clancy C.J."/>
            <person name="Dupont C.L."/>
        </authorList>
    </citation>
    <scope>NUCLEOTIDE SEQUENCE [LARGE SCALE GENOMIC DNA]</scope>
    <source>
        <strain evidence="7 8">GL24</strain>
    </source>
</reference>
<dbReference type="InterPro" id="IPR037682">
    <property type="entry name" value="TonB_C"/>
</dbReference>
<dbReference type="GO" id="GO:0016020">
    <property type="term" value="C:membrane"/>
    <property type="evidence" value="ECO:0007669"/>
    <property type="project" value="UniProtKB-SubCell"/>
</dbReference>
<evidence type="ECO:0000313" key="7">
    <source>
        <dbReference type="EMBL" id="KAG1534921.1"/>
    </source>
</evidence>
<evidence type="ECO:0000256" key="3">
    <source>
        <dbReference type="ARBA" id="ARBA00022989"/>
    </source>
</evidence>
<dbReference type="InterPro" id="IPR006260">
    <property type="entry name" value="TonB/TolA_C"/>
</dbReference>
<keyword evidence="3" id="KW-1133">Transmembrane helix</keyword>
<dbReference type="PROSITE" id="PS52015">
    <property type="entry name" value="TONB_CTD"/>
    <property type="match status" value="1"/>
</dbReference>
<protein>
    <recommendedName>
        <fullName evidence="6">TonB C-terminal domain-containing protein</fullName>
    </recommendedName>
</protein>
<dbReference type="Gene3D" id="3.30.1150.10">
    <property type="match status" value="1"/>
</dbReference>
<comment type="subcellular location">
    <subcellularLocation>
        <location evidence="1">Membrane</location>
        <topology evidence="1">Single-pass membrane protein</topology>
    </subcellularLocation>
</comment>
<dbReference type="Proteomes" id="UP000740926">
    <property type="component" value="Unassembled WGS sequence"/>
</dbReference>
<name>A0A9P6XXV4_9FUNG</name>
<sequence length="139" mass="14925">MQQGLSGRSLLKALIDAHGAVVAVIVETSSGHALLDEAAVDDLRGWPFVRAEAESTVPELTILRPQMRHAMRGCVPVRWHYPPPRGNGIRGRSPASAGRTACRQRCGSRPIHPRRPAPRAAASAPVQAGDADRRTGSRD</sequence>
<accession>A0A9P6XXV4</accession>
<dbReference type="EMBL" id="JAANIU010008514">
    <property type="protein sequence ID" value="KAG1534921.1"/>
    <property type="molecule type" value="Genomic_DNA"/>
</dbReference>
<proteinExistence type="predicted"/>
<dbReference type="GO" id="GO:0055085">
    <property type="term" value="P:transmembrane transport"/>
    <property type="evidence" value="ECO:0007669"/>
    <property type="project" value="InterPro"/>
</dbReference>
<evidence type="ECO:0000256" key="4">
    <source>
        <dbReference type="ARBA" id="ARBA00023136"/>
    </source>
</evidence>
<comment type="caution">
    <text evidence="7">The sequence shown here is derived from an EMBL/GenBank/DDBJ whole genome shotgun (WGS) entry which is preliminary data.</text>
</comment>
<evidence type="ECO:0000256" key="5">
    <source>
        <dbReference type="SAM" id="MobiDB-lite"/>
    </source>
</evidence>
<organism evidence="7 8">
    <name type="scientific">Rhizopus delemar</name>
    <dbReference type="NCBI Taxonomy" id="936053"/>
    <lineage>
        <taxon>Eukaryota</taxon>
        <taxon>Fungi</taxon>
        <taxon>Fungi incertae sedis</taxon>
        <taxon>Mucoromycota</taxon>
        <taxon>Mucoromycotina</taxon>
        <taxon>Mucoromycetes</taxon>
        <taxon>Mucorales</taxon>
        <taxon>Mucorineae</taxon>
        <taxon>Rhizopodaceae</taxon>
        <taxon>Rhizopus</taxon>
    </lineage>
</organism>
<dbReference type="Pfam" id="PF03544">
    <property type="entry name" value="TonB_C"/>
    <property type="match status" value="1"/>
</dbReference>